<evidence type="ECO:0000313" key="1">
    <source>
        <dbReference type="EMBL" id="MCY1140696.1"/>
    </source>
</evidence>
<dbReference type="Proteomes" id="UP001151002">
    <property type="component" value="Unassembled WGS sequence"/>
</dbReference>
<evidence type="ECO:0008006" key="3">
    <source>
        <dbReference type="Google" id="ProtNLM"/>
    </source>
</evidence>
<gene>
    <name evidence="1" type="ORF">OWR29_22085</name>
</gene>
<comment type="caution">
    <text evidence="1">The sequence shown here is derived from an EMBL/GenBank/DDBJ whole genome shotgun (WGS) entry which is preliminary data.</text>
</comment>
<keyword evidence="2" id="KW-1185">Reference proteome</keyword>
<protein>
    <recommendedName>
        <fullName evidence="3">SipW-cognate class signal peptide</fullName>
    </recommendedName>
</protein>
<reference evidence="1" key="1">
    <citation type="submission" date="2022-11" db="EMBL/GenBank/DDBJ databases">
        <authorList>
            <person name="Somphong A."/>
            <person name="Phongsopitanun W."/>
        </authorList>
    </citation>
    <scope>NUCLEOTIDE SEQUENCE</scope>
    <source>
        <strain evidence="1">Pm04-4</strain>
    </source>
</reference>
<organism evidence="1 2">
    <name type="scientific">Paractinoplanes pyxinae</name>
    <dbReference type="NCBI Taxonomy" id="2997416"/>
    <lineage>
        <taxon>Bacteria</taxon>
        <taxon>Bacillati</taxon>
        <taxon>Actinomycetota</taxon>
        <taxon>Actinomycetes</taxon>
        <taxon>Micromonosporales</taxon>
        <taxon>Micromonosporaceae</taxon>
        <taxon>Paractinoplanes</taxon>
    </lineage>
</organism>
<sequence>MRQFTKRSAAIVTGSVLAVAGGTAAFAYASGWFQGSATTYATTSTIGNVTAVIDIRPGGAVNNLYPGKLVELKGVTVTNPNDYKVKITSVDTVTVSGAGDCGQTQAGITFPELNTSKVFNSGENTNVDLGDIKMSEDALPVCANKTLTVTATLKGEVAA</sequence>
<dbReference type="EMBL" id="JAPNTZ010000007">
    <property type="protein sequence ID" value="MCY1140696.1"/>
    <property type="molecule type" value="Genomic_DNA"/>
</dbReference>
<name>A0ABT4B2H1_9ACTN</name>
<proteinExistence type="predicted"/>
<accession>A0ABT4B2H1</accession>
<evidence type="ECO:0000313" key="2">
    <source>
        <dbReference type="Proteomes" id="UP001151002"/>
    </source>
</evidence>
<dbReference type="RefSeq" id="WP_267564961.1">
    <property type="nucleotide sequence ID" value="NZ_JAPNTZ010000007.1"/>
</dbReference>